<dbReference type="InterPro" id="IPR018490">
    <property type="entry name" value="cNMP-bd_dom_sf"/>
</dbReference>
<evidence type="ECO:0000313" key="2">
    <source>
        <dbReference type="EMBL" id="OYQ47788.1"/>
    </source>
</evidence>
<dbReference type="Proteomes" id="UP000216035">
    <property type="component" value="Unassembled WGS sequence"/>
</dbReference>
<dbReference type="Pfam" id="PF00027">
    <property type="entry name" value="cNMP_binding"/>
    <property type="match status" value="1"/>
</dbReference>
<dbReference type="SMART" id="SM00100">
    <property type="entry name" value="cNMP"/>
    <property type="match status" value="1"/>
</dbReference>
<reference evidence="2 3" key="1">
    <citation type="submission" date="2017-07" db="EMBL/GenBank/DDBJ databases">
        <title>Flavobacterium cyanobacteriorum sp. nov., isolated from cyanobacterial aggregates in a eutrophic lake.</title>
        <authorList>
            <person name="Cai H."/>
        </authorList>
    </citation>
    <scope>NUCLEOTIDE SEQUENCE [LARGE SCALE GENOMIC DNA]</scope>
    <source>
        <strain evidence="2 3">TH167</strain>
    </source>
</reference>
<proteinExistence type="predicted"/>
<organism evidence="2 3">
    <name type="scientific">Flavobacterium aurantiibacter</name>
    <dbReference type="NCBI Taxonomy" id="2023067"/>
    <lineage>
        <taxon>Bacteria</taxon>
        <taxon>Pseudomonadati</taxon>
        <taxon>Bacteroidota</taxon>
        <taxon>Flavobacteriia</taxon>
        <taxon>Flavobacteriales</taxon>
        <taxon>Flavobacteriaceae</taxon>
        <taxon>Flavobacterium</taxon>
    </lineage>
</organism>
<dbReference type="SUPFAM" id="SSF51206">
    <property type="entry name" value="cAMP-binding domain-like"/>
    <property type="match status" value="1"/>
</dbReference>
<dbReference type="InterPro" id="IPR014710">
    <property type="entry name" value="RmlC-like_jellyroll"/>
</dbReference>
<dbReference type="RefSeq" id="WP_094485256.1">
    <property type="nucleotide sequence ID" value="NZ_NOXX01000140.1"/>
</dbReference>
<dbReference type="CDD" id="cd00038">
    <property type="entry name" value="CAP_ED"/>
    <property type="match status" value="1"/>
</dbReference>
<keyword evidence="3" id="KW-1185">Reference proteome</keyword>
<accession>A0A256A205</accession>
<evidence type="ECO:0000313" key="3">
    <source>
        <dbReference type="Proteomes" id="UP000216035"/>
    </source>
</evidence>
<name>A0A256A205_9FLAO</name>
<dbReference type="EMBL" id="NOXX01000140">
    <property type="protein sequence ID" value="OYQ47788.1"/>
    <property type="molecule type" value="Genomic_DNA"/>
</dbReference>
<sequence>MKKASVNENRYAEIDAFLQRCMPFSEEELDIFHSFLTYQKFKKKSILLQQGEICKHESYIIKGCARTFYTDANGHDITLLFAVEDYWLGDIASFYKKTPSRFNIQLIEDTELLQIDYEAKEALLEQLPKFERVFRIMVQNHLASTQNRLVNNIAFTAAENYAAFLKQFPNIPQRVPQHYIASYLGISPEFLSKIRNDKKAI</sequence>
<dbReference type="OrthoDB" id="1092431at2"/>
<gene>
    <name evidence="2" type="ORF">CHX27_02845</name>
</gene>
<dbReference type="AlphaFoldDB" id="A0A256A205"/>
<comment type="caution">
    <text evidence="2">The sequence shown here is derived from an EMBL/GenBank/DDBJ whole genome shotgun (WGS) entry which is preliminary data.</text>
</comment>
<dbReference type="Gene3D" id="2.60.120.10">
    <property type="entry name" value="Jelly Rolls"/>
    <property type="match status" value="1"/>
</dbReference>
<dbReference type="InterPro" id="IPR000595">
    <property type="entry name" value="cNMP-bd_dom"/>
</dbReference>
<evidence type="ECO:0000259" key="1">
    <source>
        <dbReference type="PROSITE" id="PS50042"/>
    </source>
</evidence>
<feature type="domain" description="Cyclic nucleotide-binding" evidence="1">
    <location>
        <begin position="41"/>
        <end position="124"/>
    </location>
</feature>
<protein>
    <submittedName>
        <fullName evidence="2">Crp/Fnr family transcriptional regulator</fullName>
    </submittedName>
</protein>
<dbReference type="PROSITE" id="PS50042">
    <property type="entry name" value="CNMP_BINDING_3"/>
    <property type="match status" value="1"/>
</dbReference>